<feature type="region of interest" description="Disordered" evidence="1">
    <location>
        <begin position="1"/>
        <end position="30"/>
    </location>
</feature>
<dbReference type="Proteomes" id="UP001604277">
    <property type="component" value="Unassembled WGS sequence"/>
</dbReference>
<protein>
    <submittedName>
        <fullName evidence="2">Uncharacterized protein</fullName>
    </submittedName>
</protein>
<feature type="compositionally biased region" description="Pro residues" evidence="1">
    <location>
        <begin position="1"/>
        <end position="18"/>
    </location>
</feature>
<name>A0ABD1WD07_9LAMI</name>
<dbReference type="EMBL" id="JBFOLJ010000003">
    <property type="protein sequence ID" value="KAL2547375.1"/>
    <property type="molecule type" value="Genomic_DNA"/>
</dbReference>
<proteinExistence type="predicted"/>
<organism evidence="2 3">
    <name type="scientific">Forsythia ovata</name>
    <dbReference type="NCBI Taxonomy" id="205694"/>
    <lineage>
        <taxon>Eukaryota</taxon>
        <taxon>Viridiplantae</taxon>
        <taxon>Streptophyta</taxon>
        <taxon>Embryophyta</taxon>
        <taxon>Tracheophyta</taxon>
        <taxon>Spermatophyta</taxon>
        <taxon>Magnoliopsida</taxon>
        <taxon>eudicotyledons</taxon>
        <taxon>Gunneridae</taxon>
        <taxon>Pentapetalae</taxon>
        <taxon>asterids</taxon>
        <taxon>lamiids</taxon>
        <taxon>Lamiales</taxon>
        <taxon>Oleaceae</taxon>
        <taxon>Forsythieae</taxon>
        <taxon>Forsythia</taxon>
    </lineage>
</organism>
<dbReference type="AlphaFoldDB" id="A0ABD1WD07"/>
<keyword evidence="3" id="KW-1185">Reference proteome</keyword>
<reference evidence="3" key="1">
    <citation type="submission" date="2024-07" db="EMBL/GenBank/DDBJ databases">
        <title>Two chromosome-level genome assemblies of Korean endemic species Abeliophyllum distichum and Forsythia ovata (Oleaceae).</title>
        <authorList>
            <person name="Jang H."/>
        </authorList>
    </citation>
    <scope>NUCLEOTIDE SEQUENCE [LARGE SCALE GENOMIC DNA]</scope>
</reference>
<gene>
    <name evidence="2" type="ORF">Fot_08905</name>
</gene>
<feature type="compositionally biased region" description="Basic and acidic residues" evidence="1">
    <location>
        <begin position="20"/>
        <end position="30"/>
    </location>
</feature>
<accession>A0ABD1WD07</accession>
<evidence type="ECO:0000256" key="1">
    <source>
        <dbReference type="SAM" id="MobiDB-lite"/>
    </source>
</evidence>
<evidence type="ECO:0000313" key="3">
    <source>
        <dbReference type="Proteomes" id="UP001604277"/>
    </source>
</evidence>
<evidence type="ECO:0000313" key="2">
    <source>
        <dbReference type="EMBL" id="KAL2547375.1"/>
    </source>
</evidence>
<sequence>MAPTPCPSSSTPPPPPPPLEEERKREENKMVHKTKVVNGDTLYMVGKFSEFKVEEHANSTWDEHNAMASTADHLASIDNAGQAHSNFKFQGAAGRIHLRPRMSQNHQKISVS</sequence>
<comment type="caution">
    <text evidence="2">The sequence shown here is derived from an EMBL/GenBank/DDBJ whole genome shotgun (WGS) entry which is preliminary data.</text>
</comment>